<dbReference type="Proteomes" id="UP000499080">
    <property type="component" value="Unassembled WGS sequence"/>
</dbReference>
<feature type="compositionally biased region" description="Basic and acidic residues" evidence="2">
    <location>
        <begin position="16"/>
        <end position="29"/>
    </location>
</feature>
<dbReference type="EMBL" id="BGPR01024286">
    <property type="protein sequence ID" value="GBN92267.1"/>
    <property type="molecule type" value="Genomic_DNA"/>
</dbReference>
<evidence type="ECO:0000256" key="2">
    <source>
        <dbReference type="SAM" id="MobiDB-lite"/>
    </source>
</evidence>
<evidence type="ECO:0000313" key="3">
    <source>
        <dbReference type="EMBL" id="GBN92267.1"/>
    </source>
</evidence>
<organism evidence="3 4">
    <name type="scientific">Araneus ventricosus</name>
    <name type="common">Orbweaver spider</name>
    <name type="synonym">Epeira ventricosa</name>
    <dbReference type="NCBI Taxonomy" id="182803"/>
    <lineage>
        <taxon>Eukaryota</taxon>
        <taxon>Metazoa</taxon>
        <taxon>Ecdysozoa</taxon>
        <taxon>Arthropoda</taxon>
        <taxon>Chelicerata</taxon>
        <taxon>Arachnida</taxon>
        <taxon>Araneae</taxon>
        <taxon>Araneomorphae</taxon>
        <taxon>Entelegynae</taxon>
        <taxon>Araneoidea</taxon>
        <taxon>Araneidae</taxon>
        <taxon>Araneus</taxon>
    </lineage>
</organism>
<proteinExistence type="predicted"/>
<keyword evidence="4" id="KW-1185">Reference proteome</keyword>
<evidence type="ECO:0000256" key="1">
    <source>
        <dbReference type="SAM" id="Coils"/>
    </source>
</evidence>
<dbReference type="OrthoDB" id="10595723at2759"/>
<reference evidence="3 4" key="1">
    <citation type="journal article" date="2019" name="Sci. Rep.">
        <title>Orb-weaving spider Araneus ventricosus genome elucidates the spidroin gene catalogue.</title>
        <authorList>
            <person name="Kono N."/>
            <person name="Nakamura H."/>
            <person name="Ohtoshi R."/>
            <person name="Moran D.A.P."/>
            <person name="Shinohara A."/>
            <person name="Yoshida Y."/>
            <person name="Fujiwara M."/>
            <person name="Mori M."/>
            <person name="Tomita M."/>
            <person name="Arakawa K."/>
        </authorList>
    </citation>
    <scope>NUCLEOTIDE SEQUENCE [LARGE SCALE GENOMIC DNA]</scope>
</reference>
<sequence>MRQAHDSLEDEIASPDGHKDSYDDLEKERKGSETYYSLLEENVLLLERLKEKEEICRRLEKDLEILDEKMEEMNIHHSKETQRYREKLWELHQQGASPREVLCCRRTMEQLRQRIEALERWTRKLRSERETVEVNFRHHSKEQESMTLDLLERMRELQAVGSSTAGAFL</sequence>
<feature type="region of interest" description="Disordered" evidence="2">
    <location>
        <begin position="1"/>
        <end position="29"/>
    </location>
</feature>
<dbReference type="AlphaFoldDB" id="A0A4Y2SVJ6"/>
<feature type="coiled-coil region" evidence="1">
    <location>
        <begin position="42"/>
        <end position="76"/>
    </location>
</feature>
<name>A0A4Y2SVJ6_ARAVE</name>
<evidence type="ECO:0000313" key="4">
    <source>
        <dbReference type="Proteomes" id="UP000499080"/>
    </source>
</evidence>
<keyword evidence="1" id="KW-0175">Coiled coil</keyword>
<gene>
    <name evidence="3" type="ORF">AVEN_204654_1</name>
</gene>
<protein>
    <submittedName>
        <fullName evidence="3">Uncharacterized protein</fullName>
    </submittedName>
</protein>
<accession>A0A4Y2SVJ6</accession>
<comment type="caution">
    <text evidence="3">The sequence shown here is derived from an EMBL/GenBank/DDBJ whole genome shotgun (WGS) entry which is preliminary data.</text>
</comment>